<feature type="transmembrane region" description="Helical" evidence="1">
    <location>
        <begin position="27"/>
        <end position="50"/>
    </location>
</feature>
<dbReference type="RefSeq" id="WP_182535913.1">
    <property type="nucleotide sequence ID" value="NZ_JACGXA010000001.1"/>
</dbReference>
<protein>
    <submittedName>
        <fullName evidence="2">Uncharacterized protein</fullName>
    </submittedName>
</protein>
<keyword evidence="1" id="KW-0472">Membrane</keyword>
<sequence length="79" mass="7817">MIAGLVLAALVASAAAALPLKRTGAVLLAGVSVLWFLVNAPMEGEVLLFLTPAHGLSAADLAGIAGLGIALVAWLLADD</sequence>
<evidence type="ECO:0000256" key="1">
    <source>
        <dbReference type="SAM" id="Phobius"/>
    </source>
</evidence>
<gene>
    <name evidence="2" type="ORF">FB382_000140</name>
</gene>
<name>A0A7W3IWM8_9ACTN</name>
<comment type="caution">
    <text evidence="2">The sequence shown here is derived from an EMBL/GenBank/DDBJ whole genome shotgun (WGS) entry which is preliminary data.</text>
</comment>
<dbReference type="Proteomes" id="UP000580910">
    <property type="component" value="Unassembled WGS sequence"/>
</dbReference>
<dbReference type="AlphaFoldDB" id="A0A7W3IWM8"/>
<dbReference type="EMBL" id="JACGXA010000001">
    <property type="protein sequence ID" value="MBA8801849.1"/>
    <property type="molecule type" value="Genomic_DNA"/>
</dbReference>
<accession>A0A7W3IWM8</accession>
<keyword evidence="1" id="KW-1133">Transmembrane helix</keyword>
<feature type="transmembrane region" description="Helical" evidence="1">
    <location>
        <begin position="57"/>
        <end position="77"/>
    </location>
</feature>
<proteinExistence type="predicted"/>
<evidence type="ECO:0000313" key="3">
    <source>
        <dbReference type="Proteomes" id="UP000580910"/>
    </source>
</evidence>
<organism evidence="2 3">
    <name type="scientific">Nocardioides ginsengisegetis</name>
    <dbReference type="NCBI Taxonomy" id="661491"/>
    <lineage>
        <taxon>Bacteria</taxon>
        <taxon>Bacillati</taxon>
        <taxon>Actinomycetota</taxon>
        <taxon>Actinomycetes</taxon>
        <taxon>Propionibacteriales</taxon>
        <taxon>Nocardioidaceae</taxon>
        <taxon>Nocardioides</taxon>
    </lineage>
</organism>
<keyword evidence="1" id="KW-0812">Transmembrane</keyword>
<keyword evidence="3" id="KW-1185">Reference proteome</keyword>
<reference evidence="2 3" key="1">
    <citation type="submission" date="2020-07" db="EMBL/GenBank/DDBJ databases">
        <title>Sequencing the genomes of 1000 actinobacteria strains.</title>
        <authorList>
            <person name="Klenk H.-P."/>
        </authorList>
    </citation>
    <scope>NUCLEOTIDE SEQUENCE [LARGE SCALE GENOMIC DNA]</scope>
    <source>
        <strain evidence="2 3">DSM 21349</strain>
    </source>
</reference>
<evidence type="ECO:0000313" key="2">
    <source>
        <dbReference type="EMBL" id="MBA8801849.1"/>
    </source>
</evidence>